<sequence>MEISDHIGALAAQGPMLTDAAHRAGPDAPVPSCPGWTVRDLLAHTGAVHRWARAQLRAGAGDEPLTPERRRGEFPAPADPDLTGWYLDGHRALVEALTHYAGHAPDLEAFTFLPGAPSALAFWARRQAHEAAVHRVDAELAAGGPATPLPPDFAADGVDELLNGFFARPGRFTTPVPRSIALQATDARCAHRVELTPDGARTAPGAGSADLRLTAPAHDLYLVLWNRADPRPAWIDGDAGALQAWREAARVVW</sequence>
<dbReference type="Pfam" id="PF11716">
    <property type="entry name" value="MDMPI_N"/>
    <property type="match status" value="1"/>
</dbReference>
<feature type="domain" description="Mycothiol-dependent maleylpyruvate isomerase metal-binding" evidence="2">
    <location>
        <begin position="11"/>
        <end position="138"/>
    </location>
</feature>
<protein>
    <submittedName>
        <fullName evidence="3">Uncharacterized protein (TIGR03083 family)</fullName>
    </submittedName>
</protein>
<dbReference type="RefSeq" id="WP_184388092.1">
    <property type="nucleotide sequence ID" value="NZ_BAAAJD010000174.1"/>
</dbReference>
<dbReference type="InterPro" id="IPR034660">
    <property type="entry name" value="DinB/YfiT-like"/>
</dbReference>
<dbReference type="EMBL" id="JACHDB010000001">
    <property type="protein sequence ID" value="MBB5430311.1"/>
    <property type="molecule type" value="Genomic_DNA"/>
</dbReference>
<evidence type="ECO:0000259" key="1">
    <source>
        <dbReference type="Pfam" id="PF07398"/>
    </source>
</evidence>
<accession>A0A7W8QIV8</accession>
<dbReference type="GO" id="GO:0005886">
    <property type="term" value="C:plasma membrane"/>
    <property type="evidence" value="ECO:0007669"/>
    <property type="project" value="TreeGrafter"/>
</dbReference>
<dbReference type="GO" id="GO:0046872">
    <property type="term" value="F:metal ion binding"/>
    <property type="evidence" value="ECO:0007669"/>
    <property type="project" value="InterPro"/>
</dbReference>
<dbReference type="InterPro" id="IPR010872">
    <property type="entry name" value="MDMPI_C-term_domain"/>
</dbReference>
<evidence type="ECO:0000313" key="4">
    <source>
        <dbReference type="Proteomes" id="UP000572635"/>
    </source>
</evidence>
<feature type="domain" description="MDMPI C-terminal" evidence="1">
    <location>
        <begin position="152"/>
        <end position="243"/>
    </location>
</feature>
<dbReference type="AlphaFoldDB" id="A0A7W8QIV8"/>
<comment type="caution">
    <text evidence="3">The sequence shown here is derived from an EMBL/GenBank/DDBJ whole genome shotgun (WGS) entry which is preliminary data.</text>
</comment>
<name>A0A7W8QIV8_9ACTN</name>
<gene>
    <name evidence="3" type="ORF">HDA36_000395</name>
</gene>
<organism evidence="3 4">
    <name type="scientific">Nocardiopsis composta</name>
    <dbReference type="NCBI Taxonomy" id="157465"/>
    <lineage>
        <taxon>Bacteria</taxon>
        <taxon>Bacillati</taxon>
        <taxon>Actinomycetota</taxon>
        <taxon>Actinomycetes</taxon>
        <taxon>Streptosporangiales</taxon>
        <taxon>Nocardiopsidaceae</taxon>
        <taxon>Nocardiopsis</taxon>
    </lineage>
</organism>
<proteinExistence type="predicted"/>
<evidence type="ECO:0000259" key="2">
    <source>
        <dbReference type="Pfam" id="PF11716"/>
    </source>
</evidence>
<dbReference type="NCBIfam" id="TIGR03083">
    <property type="entry name" value="maleylpyruvate isomerase family mycothiol-dependent enzyme"/>
    <property type="match status" value="1"/>
</dbReference>
<dbReference type="Proteomes" id="UP000572635">
    <property type="component" value="Unassembled WGS sequence"/>
</dbReference>
<dbReference type="PANTHER" id="PTHR40758:SF1">
    <property type="entry name" value="CONSERVED PROTEIN"/>
    <property type="match status" value="1"/>
</dbReference>
<dbReference type="InterPro" id="IPR017517">
    <property type="entry name" value="Maleyloyr_isom"/>
</dbReference>
<keyword evidence="4" id="KW-1185">Reference proteome</keyword>
<dbReference type="Pfam" id="PF07398">
    <property type="entry name" value="MDMPI_C"/>
    <property type="match status" value="1"/>
</dbReference>
<reference evidence="3 4" key="1">
    <citation type="submission" date="2020-08" db="EMBL/GenBank/DDBJ databases">
        <title>Sequencing the genomes of 1000 actinobacteria strains.</title>
        <authorList>
            <person name="Klenk H.-P."/>
        </authorList>
    </citation>
    <scope>NUCLEOTIDE SEQUENCE [LARGE SCALE GENOMIC DNA]</scope>
    <source>
        <strain evidence="3 4">DSM 44551</strain>
    </source>
</reference>
<dbReference type="InterPro" id="IPR024344">
    <property type="entry name" value="MDMPI_metal-binding"/>
</dbReference>
<dbReference type="PANTHER" id="PTHR40758">
    <property type="entry name" value="CONSERVED PROTEIN"/>
    <property type="match status" value="1"/>
</dbReference>
<dbReference type="SUPFAM" id="SSF109854">
    <property type="entry name" value="DinB/YfiT-like putative metalloenzymes"/>
    <property type="match status" value="1"/>
</dbReference>
<evidence type="ECO:0000313" key="3">
    <source>
        <dbReference type="EMBL" id="MBB5430311.1"/>
    </source>
</evidence>